<dbReference type="OrthoDB" id="2848340at2759"/>
<dbReference type="EMBL" id="JAADYS010002051">
    <property type="protein sequence ID" value="KAF4459951.1"/>
    <property type="molecule type" value="Genomic_DNA"/>
</dbReference>
<dbReference type="InterPro" id="IPR054363">
    <property type="entry name" value="GH95_cat"/>
</dbReference>
<comment type="caution">
    <text evidence="3">The sequence shown here is derived from an EMBL/GenBank/DDBJ whole genome shotgun (WGS) entry which is preliminary data.</text>
</comment>
<dbReference type="GO" id="GO:0004560">
    <property type="term" value="F:alpha-L-fucosidase activity"/>
    <property type="evidence" value="ECO:0007669"/>
    <property type="project" value="TreeGrafter"/>
</dbReference>
<sequence length="472" mass="51970">MTTAKRRQALATGEFDPEFVSLYFQFGRYLLISSSRPGTLPANLQGIWNNGQDPSWGSKYTININIQMDYWPAEVTNLAELTEPLFSHMKLMHKTGKVMARKMYDARGWVAHHNTDIWGDAAPQDIYAQGSYWPMGHAWLLQHVFDHYLYTGDKEFLNKNYYLFNDAVQFYEDFLTDYKGWKVTNPSVSPEASYKNGSTSGAMTISPTMDNSILRELFSNFMEAAKILGKSNDKLVKTAASLRKQLRPLQVSPKTGVLMEWIEDFEDGDPGHRHLSPLYGLFPGSEITPEDTKIWEASEKLVGRRSSNGAGSIGWSRAWLVALRARFHQGKQAQADLTHLLYNLTYDSLLDAGPPAGFQIDGNFGGCAGIAESVLSSHNGLIQLLPALMPSAEQGSFKGFVARGGFVIDAAWKGGALTQASITSKLGNALNVTIGTGQTLSEAGAKEGKGNKFFSKKLKAGETVELVGGDLP</sequence>
<evidence type="ECO:0000259" key="1">
    <source>
        <dbReference type="Pfam" id="PF21307"/>
    </source>
</evidence>
<dbReference type="Proteomes" id="UP000554235">
    <property type="component" value="Unassembled WGS sequence"/>
</dbReference>
<feature type="domain" description="Alpha fucosidase A-like C-terminal" evidence="1">
    <location>
        <begin position="377"/>
        <end position="445"/>
    </location>
</feature>
<feature type="domain" description="Glycosyl hydrolase family 95 catalytic" evidence="2">
    <location>
        <begin position="2"/>
        <end position="372"/>
    </location>
</feature>
<proteinExistence type="predicted"/>
<organism evidence="3 4">
    <name type="scientific">Fusarium albosuccineum</name>
    <dbReference type="NCBI Taxonomy" id="1237068"/>
    <lineage>
        <taxon>Eukaryota</taxon>
        <taxon>Fungi</taxon>
        <taxon>Dikarya</taxon>
        <taxon>Ascomycota</taxon>
        <taxon>Pezizomycotina</taxon>
        <taxon>Sordariomycetes</taxon>
        <taxon>Hypocreomycetidae</taxon>
        <taxon>Hypocreales</taxon>
        <taxon>Nectriaceae</taxon>
        <taxon>Fusarium</taxon>
        <taxon>Fusarium decemcellulare species complex</taxon>
    </lineage>
</organism>
<dbReference type="PANTHER" id="PTHR31084">
    <property type="entry name" value="ALPHA-L-FUCOSIDASE 2"/>
    <property type="match status" value="1"/>
</dbReference>
<evidence type="ECO:0000259" key="2">
    <source>
        <dbReference type="Pfam" id="PF22124"/>
    </source>
</evidence>
<gene>
    <name evidence="3" type="ORF">FALBO_13282</name>
</gene>
<dbReference type="InterPro" id="IPR008928">
    <property type="entry name" value="6-hairpin_glycosidase_sf"/>
</dbReference>
<dbReference type="PANTHER" id="PTHR31084:SF0">
    <property type="entry name" value="ALPHA-L-FUCOSIDASE 2"/>
    <property type="match status" value="1"/>
</dbReference>
<accession>A0A8H4L0B0</accession>
<dbReference type="AlphaFoldDB" id="A0A8H4L0B0"/>
<name>A0A8H4L0B0_9HYPO</name>
<evidence type="ECO:0000313" key="4">
    <source>
        <dbReference type="Proteomes" id="UP000554235"/>
    </source>
</evidence>
<dbReference type="Pfam" id="PF22124">
    <property type="entry name" value="Glyco_hydro_95_cat"/>
    <property type="match status" value="1"/>
</dbReference>
<dbReference type="SUPFAM" id="SSF48208">
    <property type="entry name" value="Six-hairpin glycosidases"/>
    <property type="match status" value="1"/>
</dbReference>
<dbReference type="Pfam" id="PF21307">
    <property type="entry name" value="Glyco_hydro_95_C"/>
    <property type="match status" value="1"/>
</dbReference>
<keyword evidence="4" id="KW-1185">Reference proteome</keyword>
<dbReference type="InterPro" id="IPR049053">
    <property type="entry name" value="AFCA-like_C"/>
</dbReference>
<reference evidence="3 4" key="1">
    <citation type="submission" date="2020-01" db="EMBL/GenBank/DDBJ databases">
        <title>Identification and distribution of gene clusters putatively required for synthesis of sphingolipid metabolism inhibitors in phylogenetically diverse species of the filamentous fungus Fusarium.</title>
        <authorList>
            <person name="Kim H.-S."/>
            <person name="Busman M."/>
            <person name="Brown D.W."/>
            <person name="Divon H."/>
            <person name="Uhlig S."/>
            <person name="Proctor R.H."/>
        </authorList>
    </citation>
    <scope>NUCLEOTIDE SEQUENCE [LARGE SCALE GENOMIC DNA]</scope>
    <source>
        <strain evidence="3 4">NRRL 20459</strain>
    </source>
</reference>
<dbReference type="GO" id="GO:0005975">
    <property type="term" value="P:carbohydrate metabolic process"/>
    <property type="evidence" value="ECO:0007669"/>
    <property type="project" value="InterPro"/>
</dbReference>
<protein>
    <submittedName>
        <fullName evidence="3">Alpha-L-fucosidase</fullName>
    </submittedName>
</protein>
<dbReference type="InterPro" id="IPR012341">
    <property type="entry name" value="6hp_glycosidase-like_sf"/>
</dbReference>
<evidence type="ECO:0000313" key="3">
    <source>
        <dbReference type="EMBL" id="KAF4459951.1"/>
    </source>
</evidence>
<dbReference type="Gene3D" id="1.50.10.10">
    <property type="match status" value="1"/>
</dbReference>